<keyword evidence="2" id="KW-0670">Pyruvate</keyword>
<evidence type="ECO:0000313" key="2">
    <source>
        <dbReference type="EMBL" id="MBX41797.1"/>
    </source>
</evidence>
<feature type="compositionally biased region" description="Basic and acidic residues" evidence="1">
    <location>
        <begin position="25"/>
        <end position="38"/>
    </location>
</feature>
<feature type="region of interest" description="Disordered" evidence="1">
    <location>
        <begin position="17"/>
        <end position="73"/>
    </location>
</feature>
<protein>
    <submittedName>
        <fullName evidence="2">4-hydroxyphenylpyruvate dioxygenase</fullName>
    </submittedName>
</protein>
<accession>A0A2P2NH38</accession>
<evidence type="ECO:0000256" key="1">
    <source>
        <dbReference type="SAM" id="MobiDB-lite"/>
    </source>
</evidence>
<dbReference type="EMBL" id="GGEC01061313">
    <property type="protein sequence ID" value="MBX41797.1"/>
    <property type="molecule type" value="Transcribed_RNA"/>
</dbReference>
<feature type="compositionally biased region" description="Low complexity" evidence="1">
    <location>
        <begin position="43"/>
        <end position="53"/>
    </location>
</feature>
<name>A0A2P2NH38_RHIMU</name>
<sequence>MFGREIAASLVVEAGNGGSSGVGEVLHDGNRGRVRSGEEEAEVAGPEEVGSVGDVTGGEIGFGNDCHAEPPRKTTRRVGGIVAPEIHVVEPLHLEPV</sequence>
<organism evidence="2">
    <name type="scientific">Rhizophora mucronata</name>
    <name type="common">Asiatic mangrove</name>
    <dbReference type="NCBI Taxonomy" id="61149"/>
    <lineage>
        <taxon>Eukaryota</taxon>
        <taxon>Viridiplantae</taxon>
        <taxon>Streptophyta</taxon>
        <taxon>Embryophyta</taxon>
        <taxon>Tracheophyta</taxon>
        <taxon>Spermatophyta</taxon>
        <taxon>Magnoliopsida</taxon>
        <taxon>eudicotyledons</taxon>
        <taxon>Gunneridae</taxon>
        <taxon>Pentapetalae</taxon>
        <taxon>rosids</taxon>
        <taxon>fabids</taxon>
        <taxon>Malpighiales</taxon>
        <taxon>Rhizophoraceae</taxon>
        <taxon>Rhizophora</taxon>
    </lineage>
</organism>
<proteinExistence type="predicted"/>
<keyword evidence="2" id="KW-0223">Dioxygenase</keyword>
<keyword evidence="2" id="KW-0560">Oxidoreductase</keyword>
<dbReference type="AlphaFoldDB" id="A0A2P2NH38"/>
<dbReference type="GO" id="GO:0051213">
    <property type="term" value="F:dioxygenase activity"/>
    <property type="evidence" value="ECO:0007669"/>
    <property type="project" value="UniProtKB-KW"/>
</dbReference>
<reference evidence="2" key="1">
    <citation type="submission" date="2018-02" db="EMBL/GenBank/DDBJ databases">
        <title>Rhizophora mucronata_Transcriptome.</title>
        <authorList>
            <person name="Meera S.P."/>
            <person name="Sreeshan A."/>
            <person name="Augustine A."/>
        </authorList>
    </citation>
    <scope>NUCLEOTIDE SEQUENCE</scope>
    <source>
        <tissue evidence="2">Leaf</tissue>
    </source>
</reference>